<dbReference type="InterPro" id="IPR025997">
    <property type="entry name" value="SBP_2_dom"/>
</dbReference>
<organism evidence="6 7">
    <name type="scientific">Pseudomonas pudica</name>
    <dbReference type="NCBI Taxonomy" id="272772"/>
    <lineage>
        <taxon>Bacteria</taxon>
        <taxon>Pseudomonadati</taxon>
        <taxon>Pseudomonadota</taxon>
        <taxon>Gammaproteobacteria</taxon>
        <taxon>Pseudomonadales</taxon>
        <taxon>Pseudomonadaceae</taxon>
        <taxon>Pseudomonas</taxon>
    </lineage>
</organism>
<feature type="chain" id="PRO_5046345074" evidence="4">
    <location>
        <begin position="41"/>
        <end position="338"/>
    </location>
</feature>
<evidence type="ECO:0000313" key="7">
    <source>
        <dbReference type="Proteomes" id="UP000639294"/>
    </source>
</evidence>
<dbReference type="InterPro" id="IPR028082">
    <property type="entry name" value="Peripla_BP_I"/>
</dbReference>
<evidence type="ECO:0000256" key="1">
    <source>
        <dbReference type="ARBA" id="ARBA00004196"/>
    </source>
</evidence>
<keyword evidence="7" id="KW-1185">Reference proteome</keyword>
<evidence type="ECO:0000259" key="5">
    <source>
        <dbReference type="Pfam" id="PF13407"/>
    </source>
</evidence>
<comment type="subcellular location">
    <subcellularLocation>
        <location evidence="1">Cell envelope</location>
    </subcellularLocation>
</comment>
<keyword evidence="3 4" id="KW-0732">Signal</keyword>
<evidence type="ECO:0000256" key="3">
    <source>
        <dbReference type="ARBA" id="ARBA00022729"/>
    </source>
</evidence>
<comment type="caution">
    <text evidence="6">The sequence shown here is derived from an EMBL/GenBank/DDBJ whole genome shotgun (WGS) entry which is preliminary data.</text>
</comment>
<dbReference type="Proteomes" id="UP000639294">
    <property type="component" value="Unassembled WGS sequence"/>
</dbReference>
<accession>A0ABS0FUI3</accession>
<feature type="domain" description="Periplasmic binding protein" evidence="5">
    <location>
        <begin position="57"/>
        <end position="312"/>
    </location>
</feature>
<dbReference type="RefSeq" id="WP_196172578.1">
    <property type="nucleotide sequence ID" value="NZ_JADLJR010000001.1"/>
</dbReference>
<evidence type="ECO:0000256" key="4">
    <source>
        <dbReference type="SAM" id="SignalP"/>
    </source>
</evidence>
<evidence type="ECO:0000313" key="6">
    <source>
        <dbReference type="EMBL" id="MBF8644028.1"/>
    </source>
</evidence>
<protein>
    <submittedName>
        <fullName evidence="6">Sugar ABC transporter substrate-binding protein</fullName>
    </submittedName>
</protein>
<dbReference type="EMBL" id="JADLJS010000001">
    <property type="protein sequence ID" value="MBF8644028.1"/>
    <property type="molecule type" value="Genomic_DNA"/>
</dbReference>
<sequence>MKAKPLNSLFNIAGQARFLAYAGICALGLSAMSLSSTASASAKGAKVIYLTVTEECEYCSIAHKAFRSTAEQEGMNLTVKMNNYDAAEQATQVDQAIAEHPDAIAVWPADSSAIIPSLRKIKAAGIPLVVVNSMPDPKYSKFWDAYTGPNDVGMGTLAAQAMVQGFKEKGLGDTGEILMIIGIPGTAPQIQREQGFRDELSKLAPGIKIVAFQPGYWDQSKAADAAASLFTQYGKNVKGMYSQADNMLAGAVIAAQRAGIDPKSIVMVGGNCSIEGVNNIESGAQYASVLQSPVQDGVNAARAIAALLDGKKVEPVNYLPQYVITKTNFNDCYKAMGR</sequence>
<evidence type="ECO:0000256" key="2">
    <source>
        <dbReference type="ARBA" id="ARBA00007639"/>
    </source>
</evidence>
<dbReference type="Pfam" id="PF13407">
    <property type="entry name" value="Peripla_BP_4"/>
    <property type="match status" value="1"/>
</dbReference>
<dbReference type="Gene3D" id="3.40.50.2300">
    <property type="match status" value="2"/>
</dbReference>
<gene>
    <name evidence="6" type="ORF">IRZ77_00440</name>
</gene>
<dbReference type="PANTHER" id="PTHR46847:SF1">
    <property type="entry name" value="D-ALLOSE-BINDING PERIPLASMIC PROTEIN-RELATED"/>
    <property type="match status" value="1"/>
</dbReference>
<feature type="signal peptide" evidence="4">
    <location>
        <begin position="1"/>
        <end position="40"/>
    </location>
</feature>
<comment type="similarity">
    <text evidence="2">Belongs to the bacterial solute-binding protein 2 family.</text>
</comment>
<dbReference type="SUPFAM" id="SSF53822">
    <property type="entry name" value="Periplasmic binding protein-like I"/>
    <property type="match status" value="1"/>
</dbReference>
<proteinExistence type="inferred from homology"/>
<dbReference type="CDD" id="cd01536">
    <property type="entry name" value="PBP1_ABC_sugar_binding-like"/>
    <property type="match status" value="1"/>
</dbReference>
<name>A0ABS0FUI3_9PSED</name>
<dbReference type="PANTHER" id="PTHR46847">
    <property type="entry name" value="D-ALLOSE-BINDING PERIPLASMIC PROTEIN-RELATED"/>
    <property type="match status" value="1"/>
</dbReference>
<reference evidence="6 7" key="1">
    <citation type="submission" date="2020-10" db="EMBL/GenBank/DDBJ databases">
        <title>Genome sequences of Pseudomonas isolates.</title>
        <authorList>
            <person name="Wessels L."/>
            <person name="Reich F."/>
            <person name="Hammerl J."/>
        </authorList>
    </citation>
    <scope>NUCLEOTIDE SEQUENCE [LARGE SCALE GENOMIC DNA]</scope>
    <source>
        <strain evidence="6 7">20-MO00628-0</strain>
    </source>
</reference>